<keyword evidence="9" id="KW-0472">Membrane</keyword>
<dbReference type="PANTHER" id="PTHR19300">
    <property type="entry name" value="BETA-1,4-GALACTOSYLTRANSFERASE"/>
    <property type="match status" value="1"/>
</dbReference>
<comment type="subcellular location">
    <subcellularLocation>
        <location evidence="1">Membrane</location>
        <topology evidence="1">Single-pass type II membrane protein</topology>
    </subcellularLocation>
</comment>
<feature type="domain" description="Galactosyltransferase C-terminal" evidence="12">
    <location>
        <begin position="202"/>
        <end position="258"/>
    </location>
</feature>
<evidence type="ECO:0000256" key="6">
    <source>
        <dbReference type="ARBA" id="ARBA00022692"/>
    </source>
</evidence>
<feature type="region of interest" description="Disordered" evidence="11">
    <location>
        <begin position="660"/>
        <end position="681"/>
    </location>
</feature>
<dbReference type="EMBL" id="KL596929">
    <property type="protein sequence ID" value="KER21950.1"/>
    <property type="molecule type" value="Genomic_DNA"/>
</dbReference>
<dbReference type="GeneID" id="20329141"/>
<evidence type="ECO:0008006" key="16">
    <source>
        <dbReference type="Google" id="ProtNLM"/>
    </source>
</evidence>
<evidence type="ECO:0000256" key="11">
    <source>
        <dbReference type="SAM" id="MobiDB-lite"/>
    </source>
</evidence>
<dbReference type="InterPro" id="IPR029044">
    <property type="entry name" value="Nucleotide-diphossugar_trans"/>
</dbReference>
<keyword evidence="7" id="KW-0735">Signal-anchor</keyword>
<evidence type="ECO:0000256" key="2">
    <source>
        <dbReference type="ARBA" id="ARBA00004922"/>
    </source>
</evidence>
<dbReference type="GO" id="GO:0030166">
    <property type="term" value="P:proteoglycan biosynthetic process"/>
    <property type="evidence" value="ECO:0007669"/>
    <property type="project" value="TreeGrafter"/>
</dbReference>
<dbReference type="STRING" id="6198.A0A074ZFD6"/>
<feature type="non-terminal residue" evidence="14">
    <location>
        <position position="1003"/>
    </location>
</feature>
<keyword evidence="6" id="KW-0812">Transmembrane</keyword>
<organism evidence="14 15">
    <name type="scientific">Opisthorchis viverrini</name>
    <name type="common">Southeast Asian liver fluke</name>
    <dbReference type="NCBI Taxonomy" id="6198"/>
    <lineage>
        <taxon>Eukaryota</taxon>
        <taxon>Metazoa</taxon>
        <taxon>Spiralia</taxon>
        <taxon>Lophotrochozoa</taxon>
        <taxon>Platyhelminthes</taxon>
        <taxon>Trematoda</taxon>
        <taxon>Digenea</taxon>
        <taxon>Opisthorchiida</taxon>
        <taxon>Opisthorchiata</taxon>
        <taxon>Opisthorchiidae</taxon>
        <taxon>Opisthorchis</taxon>
    </lineage>
</organism>
<dbReference type="Proteomes" id="UP000054324">
    <property type="component" value="Unassembled WGS sequence"/>
</dbReference>
<evidence type="ECO:0000256" key="9">
    <source>
        <dbReference type="ARBA" id="ARBA00023136"/>
    </source>
</evidence>
<comment type="pathway">
    <text evidence="2">Protein modification; protein glycosylation.</text>
</comment>
<accession>A0A074ZFD6</accession>
<protein>
    <recommendedName>
        <fullName evidence="16">N-acetyllactosaminide 3-alpha-galactosyltransferase</fullName>
    </recommendedName>
</protein>
<dbReference type="SUPFAM" id="SSF53448">
    <property type="entry name" value="Nucleotide-diphospho-sugar transferases"/>
    <property type="match status" value="1"/>
</dbReference>
<keyword evidence="15" id="KW-1185">Reference proteome</keyword>
<dbReference type="GO" id="GO:0005794">
    <property type="term" value="C:Golgi apparatus"/>
    <property type="evidence" value="ECO:0007669"/>
    <property type="project" value="TreeGrafter"/>
</dbReference>
<dbReference type="RefSeq" id="XP_009174309.1">
    <property type="nucleotide sequence ID" value="XM_009176045.1"/>
</dbReference>
<dbReference type="PANTHER" id="PTHR19300:SF30">
    <property type="entry name" value="BETA-1,4-GALACTOSYLTRANSFERASE 7"/>
    <property type="match status" value="1"/>
</dbReference>
<evidence type="ECO:0000256" key="5">
    <source>
        <dbReference type="ARBA" id="ARBA00022679"/>
    </source>
</evidence>
<feature type="compositionally biased region" description="Low complexity" evidence="11">
    <location>
        <begin position="842"/>
        <end position="864"/>
    </location>
</feature>
<dbReference type="Pfam" id="PF13733">
    <property type="entry name" value="Glyco_transf_7N"/>
    <property type="match status" value="1"/>
</dbReference>
<keyword evidence="4" id="KW-0328">Glycosyltransferase</keyword>
<feature type="domain" description="Galactosyltransferase N-terminal" evidence="13">
    <location>
        <begin position="71"/>
        <end position="135"/>
    </location>
</feature>
<dbReference type="KEGG" id="ovi:T265_14975"/>
<dbReference type="PRINTS" id="PR02050">
    <property type="entry name" value="B14GALTRFASE"/>
</dbReference>
<evidence type="ECO:0000313" key="15">
    <source>
        <dbReference type="Proteomes" id="UP000054324"/>
    </source>
</evidence>
<dbReference type="CTD" id="20329141"/>
<evidence type="ECO:0000259" key="12">
    <source>
        <dbReference type="Pfam" id="PF02709"/>
    </source>
</evidence>
<feature type="compositionally biased region" description="Low complexity" evidence="11">
    <location>
        <begin position="662"/>
        <end position="676"/>
    </location>
</feature>
<evidence type="ECO:0000256" key="8">
    <source>
        <dbReference type="ARBA" id="ARBA00022989"/>
    </source>
</evidence>
<feature type="region of interest" description="Disordered" evidence="11">
    <location>
        <begin position="696"/>
        <end position="736"/>
    </location>
</feature>
<evidence type="ECO:0000256" key="3">
    <source>
        <dbReference type="ARBA" id="ARBA00005735"/>
    </source>
</evidence>
<dbReference type="Gene3D" id="3.90.550.10">
    <property type="entry name" value="Spore Coat Polysaccharide Biosynthesis Protein SpsA, Chain A"/>
    <property type="match status" value="1"/>
</dbReference>
<dbReference type="GO" id="GO:0046525">
    <property type="term" value="F:xylosylprotein 4-beta-galactosyltransferase activity"/>
    <property type="evidence" value="ECO:0007669"/>
    <property type="project" value="TreeGrafter"/>
</dbReference>
<feature type="region of interest" description="Disordered" evidence="11">
    <location>
        <begin position="839"/>
        <end position="864"/>
    </location>
</feature>
<evidence type="ECO:0000256" key="7">
    <source>
        <dbReference type="ARBA" id="ARBA00022968"/>
    </source>
</evidence>
<evidence type="ECO:0000256" key="4">
    <source>
        <dbReference type="ARBA" id="ARBA00022676"/>
    </source>
</evidence>
<gene>
    <name evidence="14" type="ORF">T265_14975</name>
</gene>
<keyword evidence="8" id="KW-1133">Transmembrane helix</keyword>
<evidence type="ECO:0000313" key="14">
    <source>
        <dbReference type="EMBL" id="KER21950.1"/>
    </source>
</evidence>
<dbReference type="GO" id="GO:0005975">
    <property type="term" value="P:carbohydrate metabolic process"/>
    <property type="evidence" value="ECO:0007669"/>
    <property type="project" value="InterPro"/>
</dbReference>
<evidence type="ECO:0000259" key="13">
    <source>
        <dbReference type="Pfam" id="PF13733"/>
    </source>
</evidence>
<dbReference type="UniPathway" id="UPA00378"/>
<dbReference type="OrthoDB" id="10249667at2759"/>
<dbReference type="Pfam" id="PF02709">
    <property type="entry name" value="Glyco_transf_7C"/>
    <property type="match status" value="1"/>
</dbReference>
<keyword evidence="5" id="KW-0808">Transferase</keyword>
<reference evidence="14 15" key="1">
    <citation type="submission" date="2013-11" db="EMBL/GenBank/DDBJ databases">
        <title>Opisthorchis viverrini - life in the bile duct.</title>
        <authorList>
            <person name="Young N.D."/>
            <person name="Nagarajan N."/>
            <person name="Lin S.J."/>
            <person name="Korhonen P.K."/>
            <person name="Jex A.R."/>
            <person name="Hall R.S."/>
            <person name="Safavi-Hemami H."/>
            <person name="Kaewkong W."/>
            <person name="Bertrand D."/>
            <person name="Gao S."/>
            <person name="Seet Q."/>
            <person name="Wongkham S."/>
            <person name="Teh B.T."/>
            <person name="Wongkham C."/>
            <person name="Intapan P.M."/>
            <person name="Maleewong W."/>
            <person name="Yang X."/>
            <person name="Hu M."/>
            <person name="Wang Z."/>
            <person name="Hofmann A."/>
            <person name="Sternberg P.W."/>
            <person name="Tan P."/>
            <person name="Wang J."/>
            <person name="Gasser R.B."/>
        </authorList>
    </citation>
    <scope>NUCLEOTIDE SEQUENCE [LARGE SCALE GENOMIC DNA]</scope>
</reference>
<dbReference type="GO" id="GO:0016020">
    <property type="term" value="C:membrane"/>
    <property type="evidence" value="ECO:0007669"/>
    <property type="project" value="UniProtKB-SubCell"/>
</dbReference>
<keyword evidence="10" id="KW-0325">Glycoprotein</keyword>
<dbReference type="AlphaFoldDB" id="A0A074ZFD6"/>
<evidence type="ECO:0000256" key="10">
    <source>
        <dbReference type="ARBA" id="ARBA00023180"/>
    </source>
</evidence>
<name>A0A074ZFD6_OPIVI</name>
<sequence length="1003" mass="110768">MQLHYFRMRWRKRYMLLLLLLSITFFYFLSRIDRFTCVTGSHLDCNSTPFLLPVKSGLCVPPLNLHFSPVSHRLAVIIPFRERFTELHNLLPHLAEFLSSQGVSHSFYVVNQVDTFRFNRAALLNVGVQESLEAESKGVLLKLYTTDGIHKQVGFERYLFPQTDYLVLHDVDLLPLDPALSYSWPPETGPVHLIPATIHPRYYWVKNYFGGVVVIRREHFNQVNGFSNSFWGWGWEDDEFRLRVLRSGLSINTPSNVTYGFKAFRIIHNDIRHSRDVKTYSNPEVKQLLRELRGGLDTTNYTVVARRLMHIDGVPALLIDVSLRCNTNILICNWPRGPRLLLASRYSLLLHYLAAHLILWKQPAIRQLSCSSQEEAGSPKQTEGNLKDFIVRRRSLEVNVGYDTICRTHPADQVYSDWPGRHLARDSLIVRRDGGSITAFALPPPTKTVATTIGGASHDAVGWPGSTLSMRDSPERVHTPSLNEAVTSRWNDPSRRFSACIGTQAVHTSGIAPPSGFTTRVPIAVDSVFFTPHSGSVSAVPFAVVDTAVCPPCINQVHTATSNHPAQSTSCSRCVFYRTNSISSARPPLPPVESEVAIGQTAVRISASKGCGFVVSTSNARELRLVASNVADRRQAYILHSSGSCESLQSHTIKLDVRPSRRTASGITRSSRTGSSLDRSGSFIFVGQQSDTIMPNSPSSGGLGSAKASCSATSHGTHHQTRITPPPDCSISGRRSSPGCSHNNVFGISPVIVPSSGKPSPNPTLTSLKALHPPKKQVKQEQYFRVQLPCTRAASRSKDFVVTDSLKLYENQISNHCEAAQRPQSWCIDLGPAVDELPLAGDSHSVSPTSTVSSLSSSSSSDASQDYREVARRGRAYQGEIDSHQLICNVPVLGPATLFTLYHDQLQLLCDFTNNPDTLEVCFQIRMTGLLICLQYTYSCASGSAMGFSSYVGFPLLYTTMYDASTVIELTTLSLSYRIRLLAFGNAKTAATGYARVGIVLNH</sequence>
<dbReference type="InterPro" id="IPR027791">
    <property type="entry name" value="Galactosyl_T_C"/>
</dbReference>
<proteinExistence type="inferred from homology"/>
<dbReference type="InterPro" id="IPR027995">
    <property type="entry name" value="Galactosyl_T_N"/>
</dbReference>
<comment type="similarity">
    <text evidence="3">Belongs to the glycosyltransferase 7 family.</text>
</comment>
<dbReference type="InterPro" id="IPR003859">
    <property type="entry name" value="Galactosyl_T"/>
</dbReference>
<evidence type="ECO:0000256" key="1">
    <source>
        <dbReference type="ARBA" id="ARBA00004606"/>
    </source>
</evidence>